<accession>A0A2I0ASW6</accession>
<organism evidence="1 2">
    <name type="scientific">Apostasia shenzhenica</name>
    <dbReference type="NCBI Taxonomy" id="1088818"/>
    <lineage>
        <taxon>Eukaryota</taxon>
        <taxon>Viridiplantae</taxon>
        <taxon>Streptophyta</taxon>
        <taxon>Embryophyta</taxon>
        <taxon>Tracheophyta</taxon>
        <taxon>Spermatophyta</taxon>
        <taxon>Magnoliopsida</taxon>
        <taxon>Liliopsida</taxon>
        <taxon>Asparagales</taxon>
        <taxon>Orchidaceae</taxon>
        <taxon>Apostasioideae</taxon>
        <taxon>Apostasia</taxon>
    </lineage>
</organism>
<gene>
    <name evidence="1" type="ORF">AXF42_Ash008873</name>
</gene>
<dbReference type="OrthoDB" id="1937561at2759"/>
<evidence type="ECO:0000313" key="1">
    <source>
        <dbReference type="EMBL" id="PKA58586.1"/>
    </source>
</evidence>
<proteinExistence type="predicted"/>
<name>A0A2I0ASW6_9ASPA</name>
<protein>
    <submittedName>
        <fullName evidence="1">Uncharacterized protein</fullName>
    </submittedName>
</protein>
<dbReference type="EMBL" id="KZ451951">
    <property type="protein sequence ID" value="PKA58586.1"/>
    <property type="molecule type" value="Genomic_DNA"/>
</dbReference>
<keyword evidence="2" id="KW-1185">Reference proteome</keyword>
<evidence type="ECO:0000313" key="2">
    <source>
        <dbReference type="Proteomes" id="UP000236161"/>
    </source>
</evidence>
<reference evidence="1 2" key="1">
    <citation type="journal article" date="2017" name="Nature">
        <title>The Apostasia genome and the evolution of orchids.</title>
        <authorList>
            <person name="Zhang G.Q."/>
            <person name="Liu K.W."/>
            <person name="Li Z."/>
            <person name="Lohaus R."/>
            <person name="Hsiao Y.Y."/>
            <person name="Niu S.C."/>
            <person name="Wang J.Y."/>
            <person name="Lin Y.C."/>
            <person name="Xu Q."/>
            <person name="Chen L.J."/>
            <person name="Yoshida K."/>
            <person name="Fujiwara S."/>
            <person name="Wang Z.W."/>
            <person name="Zhang Y.Q."/>
            <person name="Mitsuda N."/>
            <person name="Wang M."/>
            <person name="Liu G.H."/>
            <person name="Pecoraro L."/>
            <person name="Huang H.X."/>
            <person name="Xiao X.J."/>
            <person name="Lin M."/>
            <person name="Wu X.Y."/>
            <person name="Wu W.L."/>
            <person name="Chen Y.Y."/>
            <person name="Chang S.B."/>
            <person name="Sakamoto S."/>
            <person name="Ohme-Takagi M."/>
            <person name="Yagi M."/>
            <person name="Zeng S.J."/>
            <person name="Shen C.Y."/>
            <person name="Yeh C.M."/>
            <person name="Luo Y.B."/>
            <person name="Tsai W.C."/>
            <person name="Van de Peer Y."/>
            <person name="Liu Z.J."/>
        </authorList>
    </citation>
    <scope>NUCLEOTIDE SEQUENCE [LARGE SCALE GENOMIC DNA]</scope>
    <source>
        <strain evidence="2">cv. Shenzhen</strain>
        <tissue evidence="1">Stem</tissue>
    </source>
</reference>
<sequence>MCGGYNPFDRFLQPGLSSWSGLGFLRGSLSIRRQLRSVAMTAQTNEELLAAHLEQQKINGSSARPPCAVGDGGPCELTSVATLALGPYAASLYDHPRPCGPQR</sequence>
<dbReference type="Proteomes" id="UP000236161">
    <property type="component" value="Unassembled WGS sequence"/>
</dbReference>
<dbReference type="AlphaFoldDB" id="A0A2I0ASW6"/>